<dbReference type="EMBL" id="VDGI01000007">
    <property type="protein sequence ID" value="TQR20240.1"/>
    <property type="molecule type" value="Genomic_DNA"/>
</dbReference>
<name>A0A544TS59_9BACI</name>
<reference evidence="7 8" key="1">
    <citation type="submission" date="2019-06" db="EMBL/GenBank/DDBJ databases">
        <title>Psychrobacillus vulpis sp. nov., a new species isolated from feces of a red fox that inhabits in The Tablas de Daimiel Natural Park, Albacete, Spain.</title>
        <authorList>
            <person name="Rodriguez M."/>
            <person name="Reina J.C."/>
            <person name="Bejar V."/>
            <person name="Llamas I."/>
        </authorList>
    </citation>
    <scope>NUCLEOTIDE SEQUENCE [LARGE SCALE GENOMIC DNA]</scope>
    <source>
        <strain evidence="7 8">Z8</strain>
    </source>
</reference>
<comment type="cofactor">
    <cofactor evidence="1">
        <name>Ca(2+)</name>
        <dbReference type="ChEBI" id="CHEBI:29108"/>
    </cofactor>
</comment>
<dbReference type="Proteomes" id="UP000316626">
    <property type="component" value="Unassembled WGS sequence"/>
</dbReference>
<dbReference type="GO" id="GO:0046872">
    <property type="term" value="F:metal ion binding"/>
    <property type="evidence" value="ECO:0007669"/>
    <property type="project" value="UniProtKB-KW"/>
</dbReference>
<dbReference type="PANTHER" id="PTHR10357:SF215">
    <property type="entry name" value="ALPHA-AMYLASE 1"/>
    <property type="match status" value="1"/>
</dbReference>
<comment type="caution">
    <text evidence="7">The sequence shown here is derived from an EMBL/GenBank/DDBJ whole genome shotgun (WGS) entry which is preliminary data.</text>
</comment>
<dbReference type="InterPro" id="IPR006047">
    <property type="entry name" value="GH13_cat_dom"/>
</dbReference>
<feature type="chain" id="PRO_5021873382" description="Glycosyl hydrolase family 13 catalytic domain-containing protein" evidence="5">
    <location>
        <begin position="27"/>
        <end position="478"/>
    </location>
</feature>
<gene>
    <name evidence="7" type="ORF">FG384_08755</name>
</gene>
<keyword evidence="4" id="KW-0472">Membrane</keyword>
<feature type="domain" description="Glycosyl hydrolase family 13 catalytic" evidence="6">
    <location>
        <begin position="39"/>
        <end position="349"/>
    </location>
</feature>
<evidence type="ECO:0000256" key="4">
    <source>
        <dbReference type="SAM" id="Phobius"/>
    </source>
</evidence>
<protein>
    <recommendedName>
        <fullName evidence="6">Glycosyl hydrolase family 13 catalytic domain-containing protein</fullName>
    </recommendedName>
</protein>
<dbReference type="InterPro" id="IPR017853">
    <property type="entry name" value="GH"/>
</dbReference>
<evidence type="ECO:0000256" key="3">
    <source>
        <dbReference type="ARBA" id="ARBA00022729"/>
    </source>
</evidence>
<keyword evidence="3 5" id="KW-0732">Signal</keyword>
<dbReference type="SMART" id="SM00642">
    <property type="entry name" value="Aamy"/>
    <property type="match status" value="1"/>
</dbReference>
<dbReference type="PANTHER" id="PTHR10357">
    <property type="entry name" value="ALPHA-AMYLASE FAMILY MEMBER"/>
    <property type="match status" value="1"/>
</dbReference>
<dbReference type="SUPFAM" id="SSF51445">
    <property type="entry name" value="(Trans)glycosidases"/>
    <property type="match status" value="1"/>
</dbReference>
<keyword evidence="8" id="KW-1185">Reference proteome</keyword>
<dbReference type="RefSeq" id="WP_142642218.1">
    <property type="nucleotide sequence ID" value="NZ_VDGI01000007.1"/>
</dbReference>
<feature type="transmembrane region" description="Helical" evidence="4">
    <location>
        <begin position="448"/>
        <end position="467"/>
    </location>
</feature>
<feature type="signal peptide" evidence="5">
    <location>
        <begin position="1"/>
        <end position="26"/>
    </location>
</feature>
<dbReference type="Gene3D" id="3.20.20.80">
    <property type="entry name" value="Glycosidases"/>
    <property type="match status" value="1"/>
</dbReference>
<evidence type="ECO:0000256" key="5">
    <source>
        <dbReference type="SAM" id="SignalP"/>
    </source>
</evidence>
<dbReference type="GO" id="GO:0005975">
    <property type="term" value="P:carbohydrate metabolic process"/>
    <property type="evidence" value="ECO:0007669"/>
    <property type="project" value="InterPro"/>
</dbReference>
<evidence type="ECO:0000256" key="1">
    <source>
        <dbReference type="ARBA" id="ARBA00001913"/>
    </source>
</evidence>
<dbReference type="OrthoDB" id="9805159at2"/>
<dbReference type="Gene3D" id="2.60.40.1180">
    <property type="entry name" value="Golgi alpha-mannosidase II"/>
    <property type="match status" value="1"/>
</dbReference>
<dbReference type="SUPFAM" id="SSF51011">
    <property type="entry name" value="Glycosyl hydrolase domain"/>
    <property type="match status" value="1"/>
</dbReference>
<evidence type="ECO:0000256" key="2">
    <source>
        <dbReference type="ARBA" id="ARBA00022723"/>
    </source>
</evidence>
<keyword evidence="4" id="KW-1133">Transmembrane helix</keyword>
<dbReference type="AlphaFoldDB" id="A0A544TS59"/>
<sequence length="478" mass="54791">MNFKKWLVTSLLISGLWLTTTQNTNAEAEASIHNESIYDLYVDRYFNKVIANDYDVNAKDPSAFAGGDFLGIIEKMDHIKEMGFTIISIGPVFATETYDGKRILDFNELEKRFGTPEEFQELIKVVHKNGMKIMVEFPMNNFSENHVWNSDHTKKNWIVQNENGVIQVDLENAEVQKALKETIIDFAKKYDIDGVKFSELDGAPTTFVNDIINGLKEIRDPMYAIALEESEANFDTNYSDSLLVNFRDAFKNTDLPTEGIAQTNENDLLMIDHLLTERFTYYSALENMFPPTRIKTALGAILTMPGVPYMSYGTEIAMNGQSALESHQVMNFRVDEDIMEYLKDINSIRNKSETLRTGKTELLKNENGYLVFKRYSDEETFIVVINNTSATQRIDLSSEIVGENVELRGLFEQDLVRPTDDGNYRLVLDRELVELYQVTELKGLNKSYIAAMAIAYLLFIVFLVIVWKKGKQRRLKEN</sequence>
<evidence type="ECO:0000259" key="6">
    <source>
        <dbReference type="SMART" id="SM00642"/>
    </source>
</evidence>
<dbReference type="InterPro" id="IPR013780">
    <property type="entry name" value="Glyco_hydro_b"/>
</dbReference>
<organism evidence="7 8">
    <name type="scientific">Psychrobacillus vulpis</name>
    <dbReference type="NCBI Taxonomy" id="2325572"/>
    <lineage>
        <taxon>Bacteria</taxon>
        <taxon>Bacillati</taxon>
        <taxon>Bacillota</taxon>
        <taxon>Bacilli</taxon>
        <taxon>Bacillales</taxon>
        <taxon>Bacillaceae</taxon>
        <taxon>Psychrobacillus</taxon>
    </lineage>
</organism>
<dbReference type="Pfam" id="PF00128">
    <property type="entry name" value="Alpha-amylase"/>
    <property type="match status" value="1"/>
</dbReference>
<dbReference type="InterPro" id="IPR054174">
    <property type="entry name" value="Alpha-amylase-like_C"/>
</dbReference>
<evidence type="ECO:0000313" key="7">
    <source>
        <dbReference type="EMBL" id="TQR20240.1"/>
    </source>
</evidence>
<keyword evidence="2" id="KW-0479">Metal-binding</keyword>
<evidence type="ECO:0000313" key="8">
    <source>
        <dbReference type="Proteomes" id="UP000316626"/>
    </source>
</evidence>
<dbReference type="Pfam" id="PF22026">
    <property type="entry name" value="Alpha-amylase_C_2"/>
    <property type="match status" value="1"/>
</dbReference>
<accession>A0A544TS59</accession>
<keyword evidence="4" id="KW-0812">Transmembrane</keyword>
<proteinExistence type="predicted"/>